<name>A0AAU7KHI5_9GAMM</name>
<evidence type="ECO:0000256" key="1">
    <source>
        <dbReference type="ARBA" id="ARBA00038310"/>
    </source>
</evidence>
<dbReference type="Pfam" id="PF04909">
    <property type="entry name" value="Amidohydro_2"/>
    <property type="match status" value="1"/>
</dbReference>
<feature type="domain" description="Amidohydrolase-related" evidence="2">
    <location>
        <begin position="2"/>
        <end position="258"/>
    </location>
</feature>
<dbReference type="PANTHER" id="PTHR43569:SF2">
    <property type="entry name" value="AMIDOHYDROLASE-RELATED DOMAIN-CONTAINING PROTEIN"/>
    <property type="match status" value="1"/>
</dbReference>
<organism evidence="3">
    <name type="scientific">Halomonas sp. RT37</name>
    <dbReference type="NCBI Taxonomy" id="2950872"/>
    <lineage>
        <taxon>Bacteria</taxon>
        <taxon>Pseudomonadati</taxon>
        <taxon>Pseudomonadota</taxon>
        <taxon>Gammaproteobacteria</taxon>
        <taxon>Oceanospirillales</taxon>
        <taxon>Halomonadaceae</taxon>
        <taxon>Halomonas</taxon>
    </lineage>
</organism>
<dbReference type="SUPFAM" id="SSF51556">
    <property type="entry name" value="Metallo-dependent hydrolases"/>
    <property type="match status" value="1"/>
</dbReference>
<evidence type="ECO:0000313" key="3">
    <source>
        <dbReference type="EMBL" id="XBO70947.1"/>
    </source>
</evidence>
<dbReference type="GO" id="GO:0016787">
    <property type="term" value="F:hydrolase activity"/>
    <property type="evidence" value="ECO:0007669"/>
    <property type="project" value="InterPro"/>
</dbReference>
<dbReference type="PANTHER" id="PTHR43569">
    <property type="entry name" value="AMIDOHYDROLASE"/>
    <property type="match status" value="1"/>
</dbReference>
<reference evidence="3" key="1">
    <citation type="submission" date="2022-06" db="EMBL/GenBank/DDBJ databases">
        <title>A novel DMS-producing enzyme.</title>
        <authorList>
            <person name="Zhang Y."/>
        </authorList>
    </citation>
    <scope>NUCLEOTIDE SEQUENCE</scope>
    <source>
        <strain evidence="3">RT37</strain>
    </source>
</reference>
<evidence type="ECO:0000259" key="2">
    <source>
        <dbReference type="Pfam" id="PF04909"/>
    </source>
</evidence>
<comment type="similarity">
    <text evidence="1">Belongs to the metallo-dependent hydrolases superfamily.</text>
</comment>
<protein>
    <submittedName>
        <fullName evidence="3">Amidohydrolase family protein</fullName>
    </submittedName>
</protein>
<dbReference type="Gene3D" id="3.20.20.140">
    <property type="entry name" value="Metal-dependent hydrolases"/>
    <property type="match status" value="1"/>
</dbReference>
<dbReference type="EMBL" id="CP098827">
    <property type="protein sequence ID" value="XBO70947.1"/>
    <property type="molecule type" value="Genomic_DNA"/>
</dbReference>
<sequence>MIDTHLHVWDTGAVRIPWLADAGLPARAPIPDGQDRRYVLVEADAPDPAEEAAWLISLAQQDRRVHGVVASVALELPQAERALASLAEVPQVVGVRRLLQDRELFDSTVLVEGLKRLADWGLPFDACVRDRELPRLLALLERVPELTVVLDHMGKPNPRDGVAREAWQRNLARLAELDRVHCKLSGLPAECRDADELERHAADIVDVALETFGAERCLLGSDSPISQDPKDWCERVLARVPAEKRQAVAEDNALNIYQRRDAR</sequence>
<proteinExistence type="inferred from homology"/>
<dbReference type="RefSeq" id="WP_348827272.1">
    <property type="nucleotide sequence ID" value="NZ_CP098827.1"/>
</dbReference>
<dbReference type="AlphaFoldDB" id="A0AAU7KHI5"/>
<accession>A0AAU7KHI5</accession>
<gene>
    <name evidence="3" type="ORF">NFG58_20495</name>
</gene>
<dbReference type="InterPro" id="IPR006680">
    <property type="entry name" value="Amidohydro-rel"/>
</dbReference>
<dbReference type="InterPro" id="IPR052350">
    <property type="entry name" value="Metallo-dep_Lactonases"/>
</dbReference>
<dbReference type="InterPro" id="IPR032466">
    <property type="entry name" value="Metal_Hydrolase"/>
</dbReference>